<gene>
    <name evidence="14" type="ORF">EUA98_07115</name>
</gene>
<dbReference type="InterPro" id="IPR005467">
    <property type="entry name" value="His_kinase_dom"/>
</dbReference>
<keyword evidence="15" id="KW-1185">Reference proteome</keyword>
<protein>
    <recommendedName>
        <fullName evidence="3">histidine kinase</fullName>
        <ecNumber evidence="3">2.7.13.3</ecNumber>
    </recommendedName>
</protein>
<dbReference type="Gene3D" id="3.30.565.10">
    <property type="entry name" value="Histidine kinase-like ATPase, C-terminal domain"/>
    <property type="match status" value="1"/>
</dbReference>
<dbReference type="CDD" id="cd00082">
    <property type="entry name" value="HisKA"/>
    <property type="match status" value="1"/>
</dbReference>
<dbReference type="Gene3D" id="6.10.340.10">
    <property type="match status" value="1"/>
</dbReference>
<keyword evidence="4" id="KW-0597">Phosphoprotein</keyword>
<dbReference type="InterPro" id="IPR036097">
    <property type="entry name" value="HisK_dim/P_sf"/>
</dbReference>
<keyword evidence="7" id="KW-0418">Kinase</keyword>
<comment type="caution">
    <text evidence="14">The sequence shown here is derived from an EMBL/GenBank/DDBJ whole genome shotgun (WGS) entry which is preliminary data.</text>
</comment>
<proteinExistence type="predicted"/>
<accession>A0A4V1ZHD5</accession>
<feature type="transmembrane region" description="Helical" evidence="11">
    <location>
        <begin position="177"/>
        <end position="198"/>
    </location>
</feature>
<dbReference type="PROSITE" id="PS50109">
    <property type="entry name" value="HIS_KIN"/>
    <property type="match status" value="1"/>
</dbReference>
<dbReference type="InterPro" id="IPR036890">
    <property type="entry name" value="HATPase_C_sf"/>
</dbReference>
<dbReference type="Pfam" id="PF02518">
    <property type="entry name" value="HATPase_c"/>
    <property type="match status" value="1"/>
</dbReference>
<dbReference type="SUPFAM" id="SSF158472">
    <property type="entry name" value="HAMP domain-like"/>
    <property type="match status" value="1"/>
</dbReference>
<evidence type="ECO:0000256" key="5">
    <source>
        <dbReference type="ARBA" id="ARBA00022679"/>
    </source>
</evidence>
<evidence type="ECO:0000256" key="2">
    <source>
        <dbReference type="ARBA" id="ARBA00004236"/>
    </source>
</evidence>
<dbReference type="Pfam" id="PF00512">
    <property type="entry name" value="HisKA"/>
    <property type="match status" value="1"/>
</dbReference>
<evidence type="ECO:0000256" key="9">
    <source>
        <dbReference type="ARBA" id="ARBA00023012"/>
    </source>
</evidence>
<evidence type="ECO:0000256" key="1">
    <source>
        <dbReference type="ARBA" id="ARBA00000085"/>
    </source>
</evidence>
<dbReference type="GO" id="GO:0000155">
    <property type="term" value="F:phosphorelay sensor kinase activity"/>
    <property type="evidence" value="ECO:0007669"/>
    <property type="project" value="InterPro"/>
</dbReference>
<dbReference type="AlphaFoldDB" id="A0A4V1ZHD5"/>
<dbReference type="CDD" id="cd06225">
    <property type="entry name" value="HAMP"/>
    <property type="match status" value="1"/>
</dbReference>
<organism evidence="14 15">
    <name type="scientific">Pengzhenrongella frigida</name>
    <dbReference type="NCBI Taxonomy" id="1259133"/>
    <lineage>
        <taxon>Bacteria</taxon>
        <taxon>Bacillati</taxon>
        <taxon>Actinomycetota</taxon>
        <taxon>Actinomycetes</taxon>
        <taxon>Micrococcales</taxon>
        <taxon>Pengzhenrongella</taxon>
    </lineage>
</organism>
<dbReference type="SUPFAM" id="SSF55874">
    <property type="entry name" value="ATPase domain of HSP90 chaperone/DNA topoisomerase II/histidine kinase"/>
    <property type="match status" value="1"/>
</dbReference>
<keyword evidence="6 11" id="KW-0812">Transmembrane</keyword>
<evidence type="ECO:0000313" key="14">
    <source>
        <dbReference type="EMBL" id="RYV51664.1"/>
    </source>
</evidence>
<dbReference type="PANTHER" id="PTHR45436:SF5">
    <property type="entry name" value="SENSOR HISTIDINE KINASE TRCS"/>
    <property type="match status" value="1"/>
</dbReference>
<keyword evidence="10 11" id="KW-0472">Membrane</keyword>
<evidence type="ECO:0000256" key="11">
    <source>
        <dbReference type="SAM" id="Phobius"/>
    </source>
</evidence>
<dbReference type="OrthoDB" id="9786919at2"/>
<evidence type="ECO:0000259" key="12">
    <source>
        <dbReference type="PROSITE" id="PS50109"/>
    </source>
</evidence>
<dbReference type="InterPro" id="IPR004358">
    <property type="entry name" value="Sig_transdc_His_kin-like_C"/>
</dbReference>
<evidence type="ECO:0000259" key="13">
    <source>
        <dbReference type="PROSITE" id="PS50885"/>
    </source>
</evidence>
<dbReference type="SMART" id="SM00387">
    <property type="entry name" value="HATPase_c"/>
    <property type="match status" value="1"/>
</dbReference>
<dbReference type="Gene3D" id="1.10.287.130">
    <property type="match status" value="1"/>
</dbReference>
<dbReference type="InterPro" id="IPR050428">
    <property type="entry name" value="TCS_sensor_his_kinase"/>
</dbReference>
<evidence type="ECO:0000256" key="8">
    <source>
        <dbReference type="ARBA" id="ARBA00022989"/>
    </source>
</evidence>
<sequence length="478" mass="49805">MAGRPRRGWAGWPRRGWARWSLRVRLTLLTAGLLCVTLIVGAVVLTAVLSRSRVVALDDLVRERAATIAGLASDDRLPQTLPVAEPGEIAQLLDARGHVLASSPNASRTLPVLPATEVAALQRRAGDEVAASGTSASAYDRQARVAVLATSYQGAPATVVATVPLGEVQGLLRALRVSLGVVVPLLTALLAGAIWIVLGRALHPVEQLRRAAAQVALSGGPGSLPVPRSDDELGALARTLNEMLDRIEVGAARQRAFVADAAHELRSPLASLRASIEVARTHPAAYTSAELAEDLEGEVLRMQALVDDLLLLARVGSTPLVRADVDLARLAQVAAETSRPASAVGIPVRIETTGAGHARGDAAAVGRVVRNLLDNAVRHAGTRVRVTVADGVVTVEDDGNGVAEADRERVFERFVRLEESRQREAGGSGLGLAIAREIARENGGDVVLASSPLGGLRATLRLPVVDVGSAPLGGQLGG</sequence>
<evidence type="ECO:0000256" key="10">
    <source>
        <dbReference type="ARBA" id="ARBA00023136"/>
    </source>
</evidence>
<reference evidence="14 15" key="1">
    <citation type="submission" date="2019-01" db="EMBL/GenBank/DDBJ databases">
        <title>Novel species of Cellulomonas.</title>
        <authorList>
            <person name="Liu Q."/>
            <person name="Xin Y.-H."/>
        </authorList>
    </citation>
    <scope>NUCLEOTIDE SEQUENCE [LARGE SCALE GENOMIC DNA]</scope>
    <source>
        <strain evidence="14 15">HLT2-17</strain>
    </source>
</reference>
<dbReference type="EC" id="2.7.13.3" evidence="3"/>
<dbReference type="EMBL" id="SDWW01000013">
    <property type="protein sequence ID" value="RYV51664.1"/>
    <property type="molecule type" value="Genomic_DNA"/>
</dbReference>
<feature type="transmembrane region" description="Helical" evidence="11">
    <location>
        <begin position="26"/>
        <end position="49"/>
    </location>
</feature>
<name>A0A4V1ZHD5_9MICO</name>
<evidence type="ECO:0000256" key="6">
    <source>
        <dbReference type="ARBA" id="ARBA00022692"/>
    </source>
</evidence>
<dbReference type="SMART" id="SM00388">
    <property type="entry name" value="HisKA"/>
    <property type="match status" value="1"/>
</dbReference>
<evidence type="ECO:0000313" key="15">
    <source>
        <dbReference type="Proteomes" id="UP000293764"/>
    </source>
</evidence>
<dbReference type="CDD" id="cd00075">
    <property type="entry name" value="HATPase"/>
    <property type="match status" value="1"/>
</dbReference>
<dbReference type="InterPro" id="IPR003661">
    <property type="entry name" value="HisK_dim/P_dom"/>
</dbReference>
<keyword evidence="9" id="KW-0902">Two-component regulatory system</keyword>
<dbReference type="Pfam" id="PF00672">
    <property type="entry name" value="HAMP"/>
    <property type="match status" value="1"/>
</dbReference>
<feature type="domain" description="Histidine kinase" evidence="12">
    <location>
        <begin position="260"/>
        <end position="466"/>
    </location>
</feature>
<dbReference type="RefSeq" id="WP_130101981.1">
    <property type="nucleotide sequence ID" value="NZ_SDWW01000013.1"/>
</dbReference>
<dbReference type="Proteomes" id="UP000293764">
    <property type="component" value="Unassembled WGS sequence"/>
</dbReference>
<dbReference type="PRINTS" id="PR00344">
    <property type="entry name" value="BCTRLSENSOR"/>
</dbReference>
<comment type="subcellular location">
    <subcellularLocation>
        <location evidence="2">Cell membrane</location>
    </subcellularLocation>
</comment>
<keyword evidence="8 11" id="KW-1133">Transmembrane helix</keyword>
<dbReference type="GO" id="GO:0005886">
    <property type="term" value="C:plasma membrane"/>
    <property type="evidence" value="ECO:0007669"/>
    <property type="project" value="UniProtKB-SubCell"/>
</dbReference>
<dbReference type="SUPFAM" id="SSF47384">
    <property type="entry name" value="Homodimeric domain of signal transducing histidine kinase"/>
    <property type="match status" value="1"/>
</dbReference>
<dbReference type="PROSITE" id="PS50885">
    <property type="entry name" value="HAMP"/>
    <property type="match status" value="1"/>
</dbReference>
<comment type="catalytic activity">
    <reaction evidence="1">
        <text>ATP + protein L-histidine = ADP + protein N-phospho-L-histidine.</text>
        <dbReference type="EC" id="2.7.13.3"/>
    </reaction>
</comment>
<feature type="domain" description="HAMP" evidence="13">
    <location>
        <begin position="199"/>
        <end position="252"/>
    </location>
</feature>
<dbReference type="PANTHER" id="PTHR45436">
    <property type="entry name" value="SENSOR HISTIDINE KINASE YKOH"/>
    <property type="match status" value="1"/>
</dbReference>
<dbReference type="SMART" id="SM00304">
    <property type="entry name" value="HAMP"/>
    <property type="match status" value="1"/>
</dbReference>
<keyword evidence="5" id="KW-0808">Transferase</keyword>
<dbReference type="InterPro" id="IPR003660">
    <property type="entry name" value="HAMP_dom"/>
</dbReference>
<evidence type="ECO:0000256" key="3">
    <source>
        <dbReference type="ARBA" id="ARBA00012438"/>
    </source>
</evidence>
<evidence type="ECO:0000256" key="7">
    <source>
        <dbReference type="ARBA" id="ARBA00022777"/>
    </source>
</evidence>
<evidence type="ECO:0000256" key="4">
    <source>
        <dbReference type="ARBA" id="ARBA00022553"/>
    </source>
</evidence>
<dbReference type="InterPro" id="IPR003594">
    <property type="entry name" value="HATPase_dom"/>
</dbReference>